<feature type="domain" description="HTH asnC-type" evidence="4">
    <location>
        <begin position="7"/>
        <end position="68"/>
    </location>
</feature>
<dbReference type="CDD" id="cd00090">
    <property type="entry name" value="HTH_ARSR"/>
    <property type="match status" value="1"/>
</dbReference>
<dbReference type="OrthoDB" id="166264at2"/>
<keyword evidence="2" id="KW-0238">DNA-binding</keyword>
<name>A0A4R1F6M3_9GAMM</name>
<dbReference type="InterPro" id="IPR036390">
    <property type="entry name" value="WH_DNA-bd_sf"/>
</dbReference>
<dbReference type="InterPro" id="IPR019887">
    <property type="entry name" value="Tscrpt_reg_AsnC/Lrp_C"/>
</dbReference>
<comment type="caution">
    <text evidence="5">The sequence shown here is derived from an EMBL/GenBank/DDBJ whole genome shotgun (WGS) entry which is preliminary data.</text>
</comment>
<keyword evidence="6" id="KW-1185">Reference proteome</keyword>
<dbReference type="GO" id="GO:0043565">
    <property type="term" value="F:sequence-specific DNA binding"/>
    <property type="evidence" value="ECO:0007669"/>
    <property type="project" value="InterPro"/>
</dbReference>
<dbReference type="PANTHER" id="PTHR30154">
    <property type="entry name" value="LEUCINE-RESPONSIVE REGULATORY PROTEIN"/>
    <property type="match status" value="1"/>
</dbReference>
<dbReference type="PRINTS" id="PR00033">
    <property type="entry name" value="HTHASNC"/>
</dbReference>
<dbReference type="InterPro" id="IPR019888">
    <property type="entry name" value="Tscrpt_reg_AsnC-like"/>
</dbReference>
<evidence type="ECO:0000256" key="3">
    <source>
        <dbReference type="ARBA" id="ARBA00023163"/>
    </source>
</evidence>
<dbReference type="AlphaFoldDB" id="A0A4R1F6M3"/>
<organism evidence="5 6">
    <name type="scientific">Cocleimonas flava</name>
    <dbReference type="NCBI Taxonomy" id="634765"/>
    <lineage>
        <taxon>Bacteria</taxon>
        <taxon>Pseudomonadati</taxon>
        <taxon>Pseudomonadota</taxon>
        <taxon>Gammaproteobacteria</taxon>
        <taxon>Thiotrichales</taxon>
        <taxon>Thiotrichaceae</taxon>
        <taxon>Cocleimonas</taxon>
    </lineage>
</organism>
<dbReference type="SUPFAM" id="SSF46785">
    <property type="entry name" value="Winged helix' DNA-binding domain"/>
    <property type="match status" value="1"/>
</dbReference>
<dbReference type="InterPro" id="IPR036388">
    <property type="entry name" value="WH-like_DNA-bd_sf"/>
</dbReference>
<dbReference type="PROSITE" id="PS00519">
    <property type="entry name" value="HTH_ASNC_1"/>
    <property type="match status" value="1"/>
</dbReference>
<dbReference type="Proteomes" id="UP000294887">
    <property type="component" value="Unassembled WGS sequence"/>
</dbReference>
<dbReference type="EMBL" id="SMFQ01000002">
    <property type="protein sequence ID" value="TCJ88222.1"/>
    <property type="molecule type" value="Genomic_DNA"/>
</dbReference>
<keyword evidence="3" id="KW-0804">Transcription</keyword>
<keyword evidence="1" id="KW-0805">Transcription regulation</keyword>
<dbReference type="InterPro" id="IPR019885">
    <property type="entry name" value="Tscrpt_reg_HTH_AsnC-type_CS"/>
</dbReference>
<gene>
    <name evidence="5" type="ORF">EV695_0062</name>
</gene>
<dbReference type="GO" id="GO:0043200">
    <property type="term" value="P:response to amino acid"/>
    <property type="evidence" value="ECO:0007669"/>
    <property type="project" value="TreeGrafter"/>
</dbReference>
<evidence type="ECO:0000256" key="2">
    <source>
        <dbReference type="ARBA" id="ARBA00023125"/>
    </source>
</evidence>
<dbReference type="InterPro" id="IPR011991">
    <property type="entry name" value="ArsR-like_HTH"/>
</dbReference>
<dbReference type="PANTHER" id="PTHR30154:SF34">
    <property type="entry name" value="TRANSCRIPTIONAL REGULATOR AZLB"/>
    <property type="match status" value="1"/>
</dbReference>
<evidence type="ECO:0000256" key="1">
    <source>
        <dbReference type="ARBA" id="ARBA00023015"/>
    </source>
</evidence>
<dbReference type="Pfam" id="PF01037">
    <property type="entry name" value="AsnC_trans_reg"/>
    <property type="match status" value="1"/>
</dbReference>
<dbReference type="SUPFAM" id="SSF54909">
    <property type="entry name" value="Dimeric alpha+beta barrel"/>
    <property type="match status" value="1"/>
</dbReference>
<evidence type="ECO:0000259" key="4">
    <source>
        <dbReference type="PROSITE" id="PS50956"/>
    </source>
</evidence>
<dbReference type="SMART" id="SM00344">
    <property type="entry name" value="HTH_ASNC"/>
    <property type="match status" value="1"/>
</dbReference>
<dbReference type="GO" id="GO:0005829">
    <property type="term" value="C:cytosol"/>
    <property type="evidence" value="ECO:0007669"/>
    <property type="project" value="TreeGrafter"/>
</dbReference>
<sequence length="161" mass="18143">MTSKIQLDAFDVKILQELQIDGGLSNQELAEKIGLSASPCLRRVKILEENGIIEKRVTLLDRKKLGLDITAIIQIGMDRHTPKKFEVFEAQLKTYEEVIECYLITGQDADYTIKVVVPDMEAYQEFLLNHITTIPGVSSVTSSFVMRRVVDTGALPLKYVK</sequence>
<evidence type="ECO:0000313" key="6">
    <source>
        <dbReference type="Proteomes" id="UP000294887"/>
    </source>
</evidence>
<evidence type="ECO:0000313" key="5">
    <source>
        <dbReference type="EMBL" id="TCJ88222.1"/>
    </source>
</evidence>
<dbReference type="Gene3D" id="3.30.70.920">
    <property type="match status" value="1"/>
</dbReference>
<dbReference type="Gene3D" id="1.10.10.10">
    <property type="entry name" value="Winged helix-like DNA-binding domain superfamily/Winged helix DNA-binding domain"/>
    <property type="match status" value="1"/>
</dbReference>
<dbReference type="InterPro" id="IPR000485">
    <property type="entry name" value="AsnC-type_HTH_dom"/>
</dbReference>
<proteinExistence type="predicted"/>
<dbReference type="InterPro" id="IPR011008">
    <property type="entry name" value="Dimeric_a/b-barrel"/>
</dbReference>
<dbReference type="GO" id="GO:0006355">
    <property type="term" value="P:regulation of DNA-templated transcription"/>
    <property type="evidence" value="ECO:0007669"/>
    <property type="project" value="UniProtKB-ARBA"/>
</dbReference>
<reference evidence="5 6" key="1">
    <citation type="submission" date="2019-03" db="EMBL/GenBank/DDBJ databases">
        <title>Genomic Encyclopedia of Type Strains, Phase IV (KMG-IV): sequencing the most valuable type-strain genomes for metagenomic binning, comparative biology and taxonomic classification.</title>
        <authorList>
            <person name="Goeker M."/>
        </authorList>
    </citation>
    <scope>NUCLEOTIDE SEQUENCE [LARGE SCALE GENOMIC DNA]</scope>
    <source>
        <strain evidence="5 6">DSM 24830</strain>
    </source>
</reference>
<accession>A0A4R1F6M3</accession>
<protein>
    <submittedName>
        <fullName evidence="5">AsnC family transcriptional regulator</fullName>
    </submittedName>
</protein>
<dbReference type="RefSeq" id="WP_131903927.1">
    <property type="nucleotide sequence ID" value="NZ_BAAAFU010000008.1"/>
</dbReference>
<dbReference type="PROSITE" id="PS50956">
    <property type="entry name" value="HTH_ASNC_2"/>
    <property type="match status" value="1"/>
</dbReference>
<dbReference type="Pfam" id="PF13412">
    <property type="entry name" value="HTH_24"/>
    <property type="match status" value="1"/>
</dbReference>